<dbReference type="PANTHER" id="PTHR33048:SF167">
    <property type="entry name" value="INTEGRAL MEMBRANE PROTEIN"/>
    <property type="match status" value="1"/>
</dbReference>
<dbReference type="InterPro" id="IPR052337">
    <property type="entry name" value="SAT4-like"/>
</dbReference>
<dbReference type="GO" id="GO:0016020">
    <property type="term" value="C:membrane"/>
    <property type="evidence" value="ECO:0007669"/>
    <property type="project" value="UniProtKB-SubCell"/>
</dbReference>
<accession>A0AA97P537</accession>
<feature type="region of interest" description="Disordered" evidence="6">
    <location>
        <begin position="136"/>
        <end position="177"/>
    </location>
</feature>
<comment type="subcellular location">
    <subcellularLocation>
        <location evidence="1">Membrane</location>
        <topology evidence="1">Multi-pass membrane protein</topology>
    </subcellularLocation>
</comment>
<keyword evidence="2 7" id="KW-0812">Transmembrane</keyword>
<evidence type="ECO:0000313" key="9">
    <source>
        <dbReference type="EMBL" id="ELQ42246.1"/>
    </source>
</evidence>
<feature type="compositionally biased region" description="Polar residues" evidence="6">
    <location>
        <begin position="146"/>
        <end position="156"/>
    </location>
</feature>
<evidence type="ECO:0000256" key="2">
    <source>
        <dbReference type="ARBA" id="ARBA00022692"/>
    </source>
</evidence>
<evidence type="ECO:0000256" key="1">
    <source>
        <dbReference type="ARBA" id="ARBA00004141"/>
    </source>
</evidence>
<feature type="domain" description="Rhodopsin" evidence="8">
    <location>
        <begin position="1"/>
        <end position="122"/>
    </location>
</feature>
<dbReference type="Pfam" id="PF20684">
    <property type="entry name" value="Fung_rhodopsin"/>
    <property type="match status" value="1"/>
</dbReference>
<keyword evidence="3 7" id="KW-1133">Transmembrane helix</keyword>
<reference evidence="9" key="1">
    <citation type="journal article" date="2012" name="PLoS Genet.">
        <title>Comparative analysis of the genomes of two field isolates of the rice blast fungus Magnaporthe oryzae.</title>
        <authorList>
            <person name="Xue M."/>
            <person name="Yang J."/>
            <person name="Li Z."/>
            <person name="Hu S."/>
            <person name="Yao N."/>
            <person name="Dean R.A."/>
            <person name="Zhao W."/>
            <person name="Shen M."/>
            <person name="Zhang H."/>
            <person name="Li C."/>
            <person name="Liu L."/>
            <person name="Cao L."/>
            <person name="Xu X."/>
            <person name="Xing Y."/>
            <person name="Hsiang T."/>
            <person name="Zhang Z."/>
            <person name="Xu J.R."/>
            <person name="Peng Y.L."/>
        </authorList>
    </citation>
    <scope>NUCLEOTIDE SEQUENCE</scope>
    <source>
        <strain evidence="9">Y34</strain>
    </source>
</reference>
<evidence type="ECO:0000256" key="3">
    <source>
        <dbReference type="ARBA" id="ARBA00022989"/>
    </source>
</evidence>
<feature type="transmembrane region" description="Helical" evidence="7">
    <location>
        <begin position="60"/>
        <end position="82"/>
    </location>
</feature>
<evidence type="ECO:0000256" key="4">
    <source>
        <dbReference type="ARBA" id="ARBA00023136"/>
    </source>
</evidence>
<feature type="transmembrane region" description="Helical" evidence="7">
    <location>
        <begin position="97"/>
        <end position="117"/>
    </location>
</feature>
<dbReference type="AlphaFoldDB" id="A0AA97P537"/>
<protein>
    <recommendedName>
        <fullName evidence="8">Rhodopsin domain-containing protein</fullName>
    </recommendedName>
</protein>
<gene>
    <name evidence="9" type="ORF">OOU_Y34scaffold00221g1</name>
</gene>
<evidence type="ECO:0000259" key="8">
    <source>
        <dbReference type="Pfam" id="PF20684"/>
    </source>
</evidence>
<feature type="non-terminal residue" evidence="9">
    <location>
        <position position="1"/>
    </location>
</feature>
<sequence length="248" mass="27227">PLEFVWNKALPGGECLSVQDLVFSSYFNSAISILTDMILALLPVPMLWRVQMNRRVKASVAGILSLGLFTVAAAFVKVYYIADWGKLGDPLWESTDITIWYTTEISVAIVAGSIPCLKPMFKDILKTASAKRSRRHSYVNFEKQPDASNTTNTGGRQSRAVENGSIKSRTGSHPPHEDHVDIEMWAGPSAPAEGAVGSREELTVADVDMTRPYSDSFVLETSRNTKAPQADAYAVVDKTRRNSIGDMV</sequence>
<proteinExistence type="inferred from homology"/>
<dbReference type="EMBL" id="JH793340">
    <property type="protein sequence ID" value="ELQ42246.1"/>
    <property type="molecule type" value="Genomic_DNA"/>
</dbReference>
<name>A0AA97P537_PYRO3</name>
<dbReference type="InterPro" id="IPR049326">
    <property type="entry name" value="Rhodopsin_dom_fungi"/>
</dbReference>
<evidence type="ECO:0000256" key="6">
    <source>
        <dbReference type="SAM" id="MobiDB-lite"/>
    </source>
</evidence>
<keyword evidence="4 7" id="KW-0472">Membrane</keyword>
<evidence type="ECO:0000256" key="7">
    <source>
        <dbReference type="SAM" id="Phobius"/>
    </source>
</evidence>
<comment type="similarity">
    <text evidence="5">Belongs to the SAT4 family.</text>
</comment>
<dbReference type="Proteomes" id="UP000011086">
    <property type="component" value="Unassembled WGS sequence"/>
</dbReference>
<dbReference type="PANTHER" id="PTHR33048">
    <property type="entry name" value="PTH11-LIKE INTEGRAL MEMBRANE PROTEIN (AFU_ORTHOLOGUE AFUA_5G11245)"/>
    <property type="match status" value="1"/>
</dbReference>
<feature type="transmembrane region" description="Helical" evidence="7">
    <location>
        <begin position="26"/>
        <end position="48"/>
    </location>
</feature>
<evidence type="ECO:0000256" key="5">
    <source>
        <dbReference type="ARBA" id="ARBA00038359"/>
    </source>
</evidence>
<organism evidence="9">
    <name type="scientific">Pyricularia oryzae (strain Y34)</name>
    <name type="common">Rice blast fungus</name>
    <name type="synonym">Magnaporthe oryzae</name>
    <dbReference type="NCBI Taxonomy" id="1143189"/>
    <lineage>
        <taxon>Eukaryota</taxon>
        <taxon>Fungi</taxon>
        <taxon>Dikarya</taxon>
        <taxon>Ascomycota</taxon>
        <taxon>Pezizomycotina</taxon>
        <taxon>Sordariomycetes</taxon>
        <taxon>Sordariomycetidae</taxon>
        <taxon>Magnaporthales</taxon>
        <taxon>Pyriculariaceae</taxon>
        <taxon>Pyricularia</taxon>
    </lineage>
</organism>